<accession>A0A6A6XXD0</accession>
<organism evidence="1 2">
    <name type="scientific">Melanomma pulvis-pyrius CBS 109.77</name>
    <dbReference type="NCBI Taxonomy" id="1314802"/>
    <lineage>
        <taxon>Eukaryota</taxon>
        <taxon>Fungi</taxon>
        <taxon>Dikarya</taxon>
        <taxon>Ascomycota</taxon>
        <taxon>Pezizomycotina</taxon>
        <taxon>Dothideomycetes</taxon>
        <taxon>Pleosporomycetidae</taxon>
        <taxon>Pleosporales</taxon>
        <taxon>Melanommataceae</taxon>
        <taxon>Melanomma</taxon>
    </lineage>
</organism>
<gene>
    <name evidence="1" type="ORF">K505DRAFT_369735</name>
</gene>
<dbReference type="Proteomes" id="UP000799757">
    <property type="component" value="Unassembled WGS sequence"/>
</dbReference>
<keyword evidence="2" id="KW-1185">Reference proteome</keyword>
<evidence type="ECO:0000313" key="2">
    <source>
        <dbReference type="Proteomes" id="UP000799757"/>
    </source>
</evidence>
<sequence length="250" mass="28337">MAIDESNPRHKPCYVLHDHGIPCVVWFEDAIAHDAEIFKPQPHTSILPSGTKPPGPTTTVLLPAAHWNFNLEEYARENTKTLVTTVYPPIAGLVDALIDNLLDCPANNGMLRIHITVQVAYLYDWAPVLRERTFAERLMYEHHQYRFDVLSGMSHGTAPFISHQRNAREALRQRTHELQECSARDNNALFSGEWEARVLALMPNPFSEEEQDGKVEDGWDLEKIEGVRMATPNQATWRVSIDKGLKGFGT</sequence>
<reference evidence="1" key="1">
    <citation type="journal article" date="2020" name="Stud. Mycol.">
        <title>101 Dothideomycetes genomes: a test case for predicting lifestyles and emergence of pathogens.</title>
        <authorList>
            <person name="Haridas S."/>
            <person name="Albert R."/>
            <person name="Binder M."/>
            <person name="Bloem J."/>
            <person name="Labutti K."/>
            <person name="Salamov A."/>
            <person name="Andreopoulos B."/>
            <person name="Baker S."/>
            <person name="Barry K."/>
            <person name="Bills G."/>
            <person name="Bluhm B."/>
            <person name="Cannon C."/>
            <person name="Castanera R."/>
            <person name="Culley D."/>
            <person name="Daum C."/>
            <person name="Ezra D."/>
            <person name="Gonzalez J."/>
            <person name="Henrissat B."/>
            <person name="Kuo A."/>
            <person name="Liang C."/>
            <person name="Lipzen A."/>
            <person name="Lutzoni F."/>
            <person name="Magnuson J."/>
            <person name="Mondo S."/>
            <person name="Nolan M."/>
            <person name="Ohm R."/>
            <person name="Pangilinan J."/>
            <person name="Park H.-J."/>
            <person name="Ramirez L."/>
            <person name="Alfaro M."/>
            <person name="Sun H."/>
            <person name="Tritt A."/>
            <person name="Yoshinaga Y."/>
            <person name="Zwiers L.-H."/>
            <person name="Turgeon B."/>
            <person name="Goodwin S."/>
            <person name="Spatafora J."/>
            <person name="Crous P."/>
            <person name="Grigoriev I."/>
        </authorList>
    </citation>
    <scope>NUCLEOTIDE SEQUENCE</scope>
    <source>
        <strain evidence="1">CBS 109.77</strain>
    </source>
</reference>
<dbReference type="AlphaFoldDB" id="A0A6A6XXD0"/>
<dbReference type="EMBL" id="MU001738">
    <property type="protein sequence ID" value="KAF2801206.1"/>
    <property type="molecule type" value="Genomic_DNA"/>
</dbReference>
<name>A0A6A6XXD0_9PLEO</name>
<protein>
    <submittedName>
        <fullName evidence="1">Uncharacterized protein</fullName>
    </submittedName>
</protein>
<evidence type="ECO:0000313" key="1">
    <source>
        <dbReference type="EMBL" id="KAF2801206.1"/>
    </source>
</evidence>
<proteinExistence type="predicted"/>
<dbReference type="OrthoDB" id="2730545at2759"/>